<dbReference type="EMBL" id="JAKRVY010000008">
    <property type="protein sequence ID" value="MCL9814636.1"/>
    <property type="molecule type" value="Genomic_DNA"/>
</dbReference>
<evidence type="ECO:0000313" key="7">
    <source>
        <dbReference type="Proteomes" id="UP001202674"/>
    </source>
</evidence>
<gene>
    <name evidence="6" type="ORF">AArcSt11_13340</name>
</gene>
<protein>
    <recommendedName>
        <fullName evidence="4">Flagellin</fullName>
    </recommendedName>
</protein>
<dbReference type="Pfam" id="PF01917">
    <property type="entry name" value="Flagellin_arch-type"/>
    <property type="match status" value="1"/>
</dbReference>
<comment type="function">
    <text evidence="4">Flagellin is the subunit protein which polymerizes to form the filaments of archaeal flagella.</text>
</comment>
<feature type="transmembrane region" description="Helical" evidence="5">
    <location>
        <begin position="20"/>
        <end position="44"/>
    </location>
</feature>
<dbReference type="AlphaFoldDB" id="A0AAE3FSY8"/>
<dbReference type="Proteomes" id="UP001202674">
    <property type="component" value="Unassembled WGS sequence"/>
</dbReference>
<dbReference type="RefSeq" id="WP_250597776.1">
    <property type="nucleotide sequence ID" value="NZ_JAKRVY010000008.1"/>
</dbReference>
<dbReference type="GO" id="GO:0097588">
    <property type="term" value="P:archaeal or bacterial-type flagellum-dependent cell motility"/>
    <property type="evidence" value="ECO:0007669"/>
    <property type="project" value="InterPro"/>
</dbReference>
<evidence type="ECO:0000256" key="3">
    <source>
        <dbReference type="ARBA" id="ARBA00022440"/>
    </source>
</evidence>
<dbReference type="GO" id="GO:0005198">
    <property type="term" value="F:structural molecule activity"/>
    <property type="evidence" value="ECO:0007669"/>
    <property type="project" value="InterPro"/>
</dbReference>
<dbReference type="GO" id="GO:0097589">
    <property type="term" value="C:archaeal-type flagellum"/>
    <property type="evidence" value="ECO:0007669"/>
    <property type="project" value="UniProtKB-SubCell"/>
</dbReference>
<evidence type="ECO:0000256" key="5">
    <source>
        <dbReference type="SAM" id="Phobius"/>
    </source>
</evidence>
<keyword evidence="5" id="KW-1133">Transmembrane helix</keyword>
<comment type="subcellular location">
    <subcellularLocation>
        <location evidence="1 4">Archaeal flagellum</location>
    </subcellularLocation>
</comment>
<keyword evidence="3 4" id="KW-0974">Archaeal flagellum</keyword>
<name>A0AAE3FSY8_9EURY</name>
<evidence type="ECO:0000256" key="2">
    <source>
        <dbReference type="ARBA" id="ARBA00010256"/>
    </source>
</evidence>
<keyword evidence="7" id="KW-1185">Reference proteome</keyword>
<proteinExistence type="inferred from homology"/>
<keyword evidence="5" id="KW-0472">Membrane</keyword>
<evidence type="ECO:0000313" key="6">
    <source>
        <dbReference type="EMBL" id="MCL9814636.1"/>
    </source>
</evidence>
<dbReference type="NCBIfam" id="TIGR02537">
    <property type="entry name" value="arch_flag_Nterm"/>
    <property type="match status" value="1"/>
</dbReference>
<dbReference type="PANTHER" id="PTHR35903:SF1">
    <property type="entry name" value="FLAGELLIN B1"/>
    <property type="match status" value="1"/>
</dbReference>
<evidence type="ECO:0000256" key="4">
    <source>
        <dbReference type="RuleBase" id="RU361282"/>
    </source>
</evidence>
<dbReference type="PANTHER" id="PTHR35903">
    <property type="entry name" value="FLAGELLIN B1"/>
    <property type="match status" value="1"/>
</dbReference>
<comment type="similarity">
    <text evidence="2 4">Belongs to the archaeal flagellin family.</text>
</comment>
<dbReference type="InterPro" id="IPR013373">
    <property type="entry name" value="Flagellin/pilin_N_arc"/>
</dbReference>
<keyword evidence="5" id="KW-0812">Transmembrane</keyword>
<reference evidence="6 7" key="1">
    <citation type="journal article" date="2022" name="Syst. Appl. Microbiol.">
        <title>Natronocalculus amylovorans gen. nov., sp. nov., and Natranaeroarchaeum aerophilus sp. nov., dominant culturable amylolytic natronoarchaea from hypersaline soda lakes in southwestern Siberia.</title>
        <authorList>
            <person name="Sorokin D.Y."/>
            <person name="Elcheninov A.G."/>
            <person name="Khizhniak T.V."/>
            <person name="Koenen M."/>
            <person name="Bale N.J."/>
            <person name="Damste J.S.S."/>
            <person name="Kublanov I.V."/>
        </authorList>
    </citation>
    <scope>NUCLEOTIDE SEQUENCE [LARGE SCALE GENOMIC DNA]</scope>
    <source>
        <strain evidence="6 7">AArc-St1-1</strain>
    </source>
</reference>
<dbReference type="InterPro" id="IPR002774">
    <property type="entry name" value="Flagellin_arc-type"/>
</dbReference>
<accession>A0AAE3FSY8</accession>
<comment type="caution">
    <text evidence="6">The sequence shown here is derived from an EMBL/GenBank/DDBJ whole genome shotgun (WGS) entry which is preliminary data.</text>
</comment>
<sequence>MEITLPDHSRTRGQIGVETLIIFIAMILVAAIAATILINTAGFLQNQASQTSQDSEDQVSNQVLVISSVGEVAAPDEIEFSLHRPNDRLDVVTFDAEGTVTVTVEDEGGTSEDVDISGPDTDITTNGFDFSQEITITHVDANDEEITLVLDADAGETDTDTLALDARGNTISEVSVLVMQSPGANEIDLAGASIEYVGPDGQELLSYSENPEVGEFGVEGTQDPGDTVPVLTKREDRYTVTMDLETDAQSSLRYLEEGEDATVRITTQAGSEAVTILNVPQSISSYDQGDAVEL</sequence>
<organism evidence="6 7">
    <name type="scientific">Natranaeroarchaeum aerophilus</name>
    <dbReference type="NCBI Taxonomy" id="2917711"/>
    <lineage>
        <taxon>Archaea</taxon>
        <taxon>Methanobacteriati</taxon>
        <taxon>Methanobacteriota</taxon>
        <taxon>Stenosarchaea group</taxon>
        <taxon>Halobacteria</taxon>
        <taxon>Halobacteriales</taxon>
        <taxon>Natronoarchaeaceae</taxon>
        <taxon>Natranaeroarchaeum</taxon>
    </lineage>
</organism>
<evidence type="ECO:0000256" key="1">
    <source>
        <dbReference type="ARBA" id="ARBA00004618"/>
    </source>
</evidence>